<dbReference type="InterPro" id="IPR011990">
    <property type="entry name" value="TPR-like_helical_dom_sf"/>
</dbReference>
<dbReference type="STRING" id="1386089.N865_19730"/>
<protein>
    <submittedName>
        <fullName evidence="2">Uncharacterized protein</fullName>
    </submittedName>
</protein>
<dbReference type="SUPFAM" id="SSF48452">
    <property type="entry name" value="TPR-like"/>
    <property type="match status" value="2"/>
</dbReference>
<proteinExistence type="predicted"/>
<name>W9G1U4_9MICO</name>
<dbReference type="PATRIC" id="fig|1386089.3.peg.3855"/>
<evidence type="ECO:0000313" key="2">
    <source>
        <dbReference type="EMBL" id="EWS99934.1"/>
    </source>
</evidence>
<feature type="region of interest" description="Disordered" evidence="1">
    <location>
        <begin position="964"/>
        <end position="989"/>
    </location>
</feature>
<dbReference type="Gene3D" id="3.40.50.1460">
    <property type="match status" value="1"/>
</dbReference>
<dbReference type="Pfam" id="PF13374">
    <property type="entry name" value="TPR_10"/>
    <property type="match status" value="5"/>
</dbReference>
<dbReference type="eggNOG" id="COG0457">
    <property type="taxonomic scope" value="Bacteria"/>
</dbReference>
<evidence type="ECO:0000256" key="1">
    <source>
        <dbReference type="SAM" id="MobiDB-lite"/>
    </source>
</evidence>
<sequence>MLFIGSQCGGLPNLPLPFLPSAAKDLFDVLVDPDRGGCQPDASRLVLDPDLTTMVAEVKAAVSAADEAQATLLLAFVGHAEAVGNDLYLLPMDGESPPSMDTGFLFGQRLAELVRRHSGLDGLILLVDACQSGIGVADMAVRAGADIAEAGMRVQLVTSTFDQASRDGCFTHTLHRLLRDGIPGLSQDYLLAESILGVIAGSCTGQEEPRAATIQGRWRVNDPGLFLSRNPAAGRTWLLASTAAGGQAVDLTRDFQPTATMQSVVAAWRSHPVVALSGGPGTGKSAIVAALTRPEVAPDTVPPGFMHAVAFAATSPDAVAIAVDLAGQLNRLPGFSAAAQRFATRFEQRDLDQLDALTRLVAGPLSELTVTGSERERIAIDGLDQLDAATRTALTSAVDALTGDTRLTGARVLLTGRPQSLPDLGPTQTTIRMDEVSEEDTHAYLRARSLPEGLISAIPGHVRTWLDARLLGDLAHSLDVDDVGWPSTARVTVDDLYARAISAAQRRVDDQMLVSAGLGVLAAAGTGPTLPVRLMRDALRELGWPLRESQTRDLLVQFGGLAIRAKPGSSGEMAGLVHETLLDHLARNNDSETNQLRRGHEAILAVLDRDGEVEGSGTYLPYARTARAEHLWAVGRWPEALTQVTGSLGRLPADNLGMLRPWLQRCVQQLGRDHPTTLVARDYLAWWTGSAGDAAGARDAFAELLADRERLLGPEHPDTLSTRAGLAAWTGWAGNAAGARDAFAELLADRQRVLGPDHEDTLSTRADLAAWTGWAGNAAGARDAYAELLADRTRVLGPDHEDTLSTRDDLSWWTGRAGDESRAREAYAELLADRERVLGPEHEDTLSTRGDLAAWTGSAGDAAGAREAYAELLADRERVLGPEHEDTLSTRDRLAWWTGSAGDAAGAREAYAELLADRTRVLGPEHEDTLSTRDRLAWWTGSAGDAAGAREAYAELLADRTRVLGPDHPDTLSTRDDLGWWSGRARDNP</sequence>
<evidence type="ECO:0000313" key="3">
    <source>
        <dbReference type="Proteomes" id="UP000019489"/>
    </source>
</evidence>
<dbReference type="eggNOG" id="COG4249">
    <property type="taxonomic scope" value="Bacteria"/>
</dbReference>
<dbReference type="Proteomes" id="UP000019489">
    <property type="component" value="Unassembled WGS sequence"/>
</dbReference>
<dbReference type="Gene3D" id="1.25.40.10">
    <property type="entry name" value="Tetratricopeptide repeat domain"/>
    <property type="match status" value="2"/>
</dbReference>
<organism evidence="2 3">
    <name type="scientific">Intrasporangium oryzae NRRL B-24470</name>
    <dbReference type="NCBI Taxonomy" id="1386089"/>
    <lineage>
        <taxon>Bacteria</taxon>
        <taxon>Bacillati</taxon>
        <taxon>Actinomycetota</taxon>
        <taxon>Actinomycetes</taxon>
        <taxon>Micrococcales</taxon>
        <taxon>Intrasporangiaceae</taxon>
        <taxon>Intrasporangium</taxon>
    </lineage>
</organism>
<dbReference type="AlphaFoldDB" id="W9G1U4"/>
<keyword evidence="3" id="KW-1185">Reference proteome</keyword>
<dbReference type="PANTHER" id="PTHR46082:SF6">
    <property type="entry name" value="AAA+ ATPASE DOMAIN-CONTAINING PROTEIN-RELATED"/>
    <property type="match status" value="1"/>
</dbReference>
<comment type="caution">
    <text evidence="2">The sequence shown here is derived from an EMBL/GenBank/DDBJ whole genome shotgun (WGS) entry which is preliminary data.</text>
</comment>
<gene>
    <name evidence="2" type="ORF">N865_19730</name>
</gene>
<dbReference type="PANTHER" id="PTHR46082">
    <property type="entry name" value="ATP/GTP-BINDING PROTEIN-RELATED"/>
    <property type="match status" value="1"/>
</dbReference>
<dbReference type="InterPro" id="IPR027417">
    <property type="entry name" value="P-loop_NTPase"/>
</dbReference>
<dbReference type="InterPro" id="IPR053137">
    <property type="entry name" value="NLR-like"/>
</dbReference>
<dbReference type="EMBL" id="AWSA01000063">
    <property type="protein sequence ID" value="EWS99934.1"/>
    <property type="molecule type" value="Genomic_DNA"/>
</dbReference>
<dbReference type="RefSeq" id="WP_051511091.1">
    <property type="nucleotide sequence ID" value="NZ_AWSA01000063.1"/>
</dbReference>
<accession>W9G1U4</accession>
<reference evidence="2 3" key="1">
    <citation type="submission" date="2013-08" db="EMBL/GenBank/DDBJ databases">
        <title>Intrasporangium oryzae NRRL B-24470.</title>
        <authorList>
            <person name="Liu H."/>
            <person name="Wang G."/>
        </authorList>
    </citation>
    <scope>NUCLEOTIDE SEQUENCE [LARGE SCALE GENOMIC DNA]</scope>
    <source>
        <strain evidence="2 3">NRRL B-24470</strain>
    </source>
</reference>
<dbReference type="Pfam" id="PF13424">
    <property type="entry name" value="TPR_12"/>
    <property type="match status" value="1"/>
</dbReference>
<dbReference type="SUPFAM" id="SSF52540">
    <property type="entry name" value="P-loop containing nucleoside triphosphate hydrolases"/>
    <property type="match status" value="1"/>
</dbReference>